<sequence>MAGETVFIWGIKTESTTEYFGAMDHFLDHNPLALTNKVRSYLKSTHSAQSDQSELLQAYYPELGQSSTGRLIQLINTLTT</sequence>
<evidence type="ECO:0000313" key="2">
    <source>
        <dbReference type="Proteomes" id="UP001596494"/>
    </source>
</evidence>
<dbReference type="RefSeq" id="WP_289215006.1">
    <property type="nucleotide sequence ID" value="NZ_JAPVRC010000002.1"/>
</dbReference>
<accession>A0ABW2K737</accession>
<dbReference type="EMBL" id="JBHTBY010000017">
    <property type="protein sequence ID" value="MFC7322633.1"/>
    <property type="molecule type" value="Genomic_DNA"/>
</dbReference>
<keyword evidence="2" id="KW-1185">Reference proteome</keyword>
<proteinExistence type="predicted"/>
<organism evidence="1 2">
    <name type="scientific">Halobacillus campisalis</name>
    <dbReference type="NCBI Taxonomy" id="435909"/>
    <lineage>
        <taxon>Bacteria</taxon>
        <taxon>Bacillati</taxon>
        <taxon>Bacillota</taxon>
        <taxon>Bacilli</taxon>
        <taxon>Bacillales</taxon>
        <taxon>Bacillaceae</taxon>
        <taxon>Halobacillus</taxon>
    </lineage>
</organism>
<evidence type="ECO:0000313" key="1">
    <source>
        <dbReference type="EMBL" id="MFC7322633.1"/>
    </source>
</evidence>
<evidence type="ECO:0008006" key="3">
    <source>
        <dbReference type="Google" id="ProtNLM"/>
    </source>
</evidence>
<gene>
    <name evidence="1" type="ORF">ACFQMN_17350</name>
</gene>
<protein>
    <recommendedName>
        <fullName evidence="3">CdiI immunity protein domain-containing protein</fullName>
    </recommendedName>
</protein>
<reference evidence="2" key="1">
    <citation type="journal article" date="2019" name="Int. J. Syst. Evol. Microbiol.">
        <title>The Global Catalogue of Microorganisms (GCM) 10K type strain sequencing project: providing services to taxonomists for standard genome sequencing and annotation.</title>
        <authorList>
            <consortium name="The Broad Institute Genomics Platform"/>
            <consortium name="The Broad Institute Genome Sequencing Center for Infectious Disease"/>
            <person name="Wu L."/>
            <person name="Ma J."/>
        </authorList>
    </citation>
    <scope>NUCLEOTIDE SEQUENCE [LARGE SCALE GENOMIC DNA]</scope>
    <source>
        <strain evidence="2">CCUG 73951</strain>
    </source>
</reference>
<dbReference type="Proteomes" id="UP001596494">
    <property type="component" value="Unassembled WGS sequence"/>
</dbReference>
<comment type="caution">
    <text evidence="1">The sequence shown here is derived from an EMBL/GenBank/DDBJ whole genome shotgun (WGS) entry which is preliminary data.</text>
</comment>
<name>A0ABW2K737_9BACI</name>